<dbReference type="CDD" id="cd05402">
    <property type="entry name" value="NT_PAP_TUTase"/>
    <property type="match status" value="1"/>
</dbReference>
<dbReference type="InterPro" id="IPR043519">
    <property type="entry name" value="NT_sf"/>
</dbReference>
<feature type="domain" description="PAP-associated" evidence="4">
    <location>
        <begin position="199"/>
        <end position="258"/>
    </location>
</feature>
<keyword evidence="1" id="KW-0479">Metal-binding</keyword>
<feature type="domain" description="Poly(A) RNA polymerase mitochondrial-like central palm" evidence="5">
    <location>
        <begin position="40"/>
        <end position="140"/>
    </location>
</feature>
<feature type="region of interest" description="Disordered" evidence="3">
    <location>
        <begin position="511"/>
        <end position="587"/>
    </location>
</feature>
<feature type="compositionally biased region" description="Polar residues" evidence="3">
    <location>
        <begin position="356"/>
        <end position="366"/>
    </location>
</feature>
<evidence type="ECO:0000313" key="6">
    <source>
        <dbReference type="EMBL" id="CBY08562.1"/>
    </source>
</evidence>
<evidence type="ECO:0000256" key="2">
    <source>
        <dbReference type="ARBA" id="ARBA00022842"/>
    </source>
</evidence>
<protein>
    <submittedName>
        <fullName evidence="6">Uncharacterized protein</fullName>
    </submittedName>
</protein>
<proteinExistence type="predicted"/>
<evidence type="ECO:0000259" key="5">
    <source>
        <dbReference type="Pfam" id="PF22600"/>
    </source>
</evidence>
<dbReference type="Proteomes" id="UP000001307">
    <property type="component" value="Unassembled WGS sequence"/>
</dbReference>
<feature type="compositionally biased region" description="Polar residues" evidence="3">
    <location>
        <begin position="428"/>
        <end position="443"/>
    </location>
</feature>
<gene>
    <name evidence="6" type="ORF">GSOID_T00005139001</name>
</gene>
<evidence type="ECO:0000256" key="3">
    <source>
        <dbReference type="SAM" id="MobiDB-lite"/>
    </source>
</evidence>
<dbReference type="PANTHER" id="PTHR23092">
    <property type="entry name" value="POLY(A) RNA POLYMERASE"/>
    <property type="match status" value="1"/>
</dbReference>
<dbReference type="GO" id="GO:1990817">
    <property type="term" value="F:poly(A) RNA polymerase activity"/>
    <property type="evidence" value="ECO:0007669"/>
    <property type="project" value="InterPro"/>
</dbReference>
<dbReference type="InterPro" id="IPR054708">
    <property type="entry name" value="MTPAP-like_central"/>
</dbReference>
<feature type="compositionally biased region" description="Basic and acidic residues" evidence="3">
    <location>
        <begin position="571"/>
        <end position="587"/>
    </location>
</feature>
<feature type="region of interest" description="Disordered" evidence="3">
    <location>
        <begin position="334"/>
        <end position="366"/>
    </location>
</feature>
<dbReference type="SUPFAM" id="SSF81301">
    <property type="entry name" value="Nucleotidyltransferase"/>
    <property type="match status" value="1"/>
</dbReference>
<dbReference type="InterPro" id="IPR045862">
    <property type="entry name" value="Trf4-like"/>
</dbReference>
<dbReference type="GO" id="GO:0003729">
    <property type="term" value="F:mRNA binding"/>
    <property type="evidence" value="ECO:0007669"/>
    <property type="project" value="TreeGrafter"/>
</dbReference>
<dbReference type="GO" id="GO:0046872">
    <property type="term" value="F:metal ion binding"/>
    <property type="evidence" value="ECO:0007669"/>
    <property type="project" value="UniProtKB-KW"/>
</dbReference>
<accession>E4XAD5</accession>
<dbReference type="SUPFAM" id="SSF81631">
    <property type="entry name" value="PAP/OAS1 substrate-binding domain"/>
    <property type="match status" value="1"/>
</dbReference>
<dbReference type="Pfam" id="PF22600">
    <property type="entry name" value="MTPAP-like_central"/>
    <property type="match status" value="1"/>
</dbReference>
<reference evidence="6" key="1">
    <citation type="journal article" date="2010" name="Science">
        <title>Plasticity of animal genome architecture unmasked by rapid evolution of a pelagic tunicate.</title>
        <authorList>
            <person name="Denoeud F."/>
            <person name="Henriet S."/>
            <person name="Mungpakdee S."/>
            <person name="Aury J.M."/>
            <person name="Da Silva C."/>
            <person name="Brinkmann H."/>
            <person name="Mikhaleva J."/>
            <person name="Olsen L.C."/>
            <person name="Jubin C."/>
            <person name="Canestro C."/>
            <person name="Bouquet J.M."/>
            <person name="Danks G."/>
            <person name="Poulain J."/>
            <person name="Campsteijn C."/>
            <person name="Adamski M."/>
            <person name="Cross I."/>
            <person name="Yadetie F."/>
            <person name="Muffato M."/>
            <person name="Louis A."/>
            <person name="Butcher S."/>
            <person name="Tsagkogeorga G."/>
            <person name="Konrad A."/>
            <person name="Singh S."/>
            <person name="Jensen M.F."/>
            <person name="Cong E.H."/>
            <person name="Eikeseth-Otteraa H."/>
            <person name="Noel B."/>
            <person name="Anthouard V."/>
            <person name="Porcel B.M."/>
            <person name="Kachouri-Lafond R."/>
            <person name="Nishino A."/>
            <person name="Ugolini M."/>
            <person name="Chourrout P."/>
            <person name="Nishida H."/>
            <person name="Aasland R."/>
            <person name="Huzurbazar S."/>
            <person name="Westhof E."/>
            <person name="Delsuc F."/>
            <person name="Lehrach H."/>
            <person name="Reinhardt R."/>
            <person name="Weissenbach J."/>
            <person name="Roy S.W."/>
            <person name="Artiguenave F."/>
            <person name="Postlethwait J.H."/>
            <person name="Manak J.R."/>
            <person name="Thompson E.M."/>
            <person name="Jaillon O."/>
            <person name="Du Pasquier L."/>
            <person name="Boudinot P."/>
            <person name="Liberles D.A."/>
            <person name="Volff J.N."/>
            <person name="Philippe H."/>
            <person name="Lenhard B."/>
            <person name="Roest Crollius H."/>
            <person name="Wincker P."/>
            <person name="Chourrout D."/>
        </authorList>
    </citation>
    <scope>NUCLEOTIDE SEQUENCE [LARGE SCALE GENOMIC DNA]</scope>
</reference>
<dbReference type="FunFam" id="1.10.1410.10:FF:000003">
    <property type="entry name" value="non-canonical poly(A) RNA polymerase PAPD7"/>
    <property type="match status" value="1"/>
</dbReference>
<dbReference type="Pfam" id="PF03828">
    <property type="entry name" value="PAP_assoc"/>
    <property type="match status" value="1"/>
</dbReference>
<evidence type="ECO:0000313" key="7">
    <source>
        <dbReference type="Proteomes" id="UP000001307"/>
    </source>
</evidence>
<keyword evidence="7" id="KW-1185">Reference proteome</keyword>
<feature type="compositionally biased region" description="Polar residues" evidence="3">
    <location>
        <begin position="402"/>
        <end position="412"/>
    </location>
</feature>
<dbReference type="Gene3D" id="1.10.1410.10">
    <property type="match status" value="1"/>
</dbReference>
<dbReference type="GO" id="GO:0043634">
    <property type="term" value="P:polyadenylation-dependent ncRNA catabolic process"/>
    <property type="evidence" value="ECO:0007669"/>
    <property type="project" value="TreeGrafter"/>
</dbReference>
<evidence type="ECO:0000256" key="1">
    <source>
        <dbReference type="ARBA" id="ARBA00022723"/>
    </source>
</evidence>
<feature type="compositionally biased region" description="Polar residues" evidence="3">
    <location>
        <begin position="556"/>
        <end position="568"/>
    </location>
</feature>
<dbReference type="Gene3D" id="3.30.460.10">
    <property type="entry name" value="Beta Polymerase, domain 2"/>
    <property type="match status" value="1"/>
</dbReference>
<dbReference type="InterPro" id="IPR002058">
    <property type="entry name" value="PAP_assoc"/>
</dbReference>
<dbReference type="GO" id="GO:0005730">
    <property type="term" value="C:nucleolus"/>
    <property type="evidence" value="ECO:0007669"/>
    <property type="project" value="TreeGrafter"/>
</dbReference>
<name>E4XAD5_OIKDI</name>
<dbReference type="InParanoid" id="E4XAD5"/>
<dbReference type="AlphaFoldDB" id="E4XAD5"/>
<feature type="region of interest" description="Disordered" evidence="3">
    <location>
        <begin position="382"/>
        <end position="474"/>
    </location>
</feature>
<feature type="compositionally biased region" description="Basic and acidic residues" evidence="3">
    <location>
        <begin position="384"/>
        <end position="401"/>
    </location>
</feature>
<sequence>MRFLIITDGFNRHQKSTSCDMRSYLEFNRSLPRKGLSTCLFPGSKVEIYGSFQTRLNLPTSDIDMVICDFENSSRDQQPYEALRHALVEAKIAEPLTLKVLMGASVPIVKMRDLLSDVKVDISFNVKTGIKSVSLIKAFIREYQVLPVLVLVLKQFLLQQNLNEVWTGGISSYGLILMVLCFLQNHPRGARATSPENANFGLLLIEFFELYGKNFSYENCSIRVKSGGAFISKQVMAKQMESRGQVPAYLSIEDPLTEWNDIGRSSYKALEMKEKFNYAFMVLSRAVAPQASYHNKGSILAKILNFDDDVVEYRSWVNKNWEMKVPRIKIIEAAPQPPPQSASNHSRTPVSRVPDEQNSVGVLSDGESSILSEELDYLPRRNRKEAYRRSEDTPNRKEARSNSDNSSKTNYEVNFPDISESKRAPSEKASSTSYLSDNNNESDQNSHRPRQKKETSAKSDTNPSESEYDRKMRRERMNRMSAGNGILGMPRIMRSAFAGLGEPDRVNSRNVIINDASSTGSRGTEGGSTKGKRPTKEFYRPRQRPQQRMHSDRDSPTSNRRSGGSTKNTGRRSDQDSRKKNEKGGSR</sequence>
<organism evidence="6">
    <name type="scientific">Oikopleura dioica</name>
    <name type="common">Tunicate</name>
    <dbReference type="NCBI Taxonomy" id="34765"/>
    <lineage>
        <taxon>Eukaryota</taxon>
        <taxon>Metazoa</taxon>
        <taxon>Chordata</taxon>
        <taxon>Tunicata</taxon>
        <taxon>Appendicularia</taxon>
        <taxon>Copelata</taxon>
        <taxon>Oikopleuridae</taxon>
        <taxon>Oikopleura</taxon>
    </lineage>
</organism>
<dbReference type="GO" id="GO:0031123">
    <property type="term" value="P:RNA 3'-end processing"/>
    <property type="evidence" value="ECO:0007669"/>
    <property type="project" value="TreeGrafter"/>
</dbReference>
<dbReference type="OrthoDB" id="273917at2759"/>
<dbReference type="PANTHER" id="PTHR23092:SF15">
    <property type="entry name" value="INACTIVE NON-CANONICAL POLY(A) RNA POLYMERASE PROTEIN TRF4-2-RELATED"/>
    <property type="match status" value="1"/>
</dbReference>
<evidence type="ECO:0000259" key="4">
    <source>
        <dbReference type="Pfam" id="PF03828"/>
    </source>
</evidence>
<keyword evidence="2" id="KW-0460">Magnesium</keyword>
<dbReference type="GO" id="GO:0031499">
    <property type="term" value="C:TRAMP complex"/>
    <property type="evidence" value="ECO:0007669"/>
    <property type="project" value="TreeGrafter"/>
</dbReference>
<dbReference type="EMBL" id="FN653032">
    <property type="protein sequence ID" value="CBY08562.1"/>
    <property type="molecule type" value="Genomic_DNA"/>
</dbReference>